<protein>
    <submittedName>
        <fullName evidence="1">Uncharacterized protein</fullName>
    </submittedName>
</protein>
<keyword evidence="2" id="KW-1185">Reference proteome</keyword>
<accession>A0A7X5Y836</accession>
<dbReference type="RefSeq" id="WP_168069827.1">
    <property type="nucleotide sequence ID" value="NZ_JAATJC010000001.1"/>
</dbReference>
<evidence type="ECO:0000313" key="2">
    <source>
        <dbReference type="Proteomes" id="UP000558192"/>
    </source>
</evidence>
<dbReference type="Proteomes" id="UP000558192">
    <property type="component" value="Unassembled WGS sequence"/>
</dbReference>
<dbReference type="EMBL" id="JAATJC010000001">
    <property type="protein sequence ID" value="NJC06543.1"/>
    <property type="molecule type" value="Genomic_DNA"/>
</dbReference>
<dbReference type="AlphaFoldDB" id="A0A7X5Y836"/>
<reference evidence="1 2" key="1">
    <citation type="submission" date="2020-03" db="EMBL/GenBank/DDBJ databases">
        <title>Genomic Encyclopedia of Type Strains, Phase IV (KMG-IV): sequencing the most valuable type-strain genomes for metagenomic binning, comparative biology and taxonomic classification.</title>
        <authorList>
            <person name="Goeker M."/>
        </authorList>
    </citation>
    <scope>NUCLEOTIDE SEQUENCE [LARGE SCALE GENOMIC DNA]</scope>
    <source>
        <strain evidence="1 2">DSM 16846</strain>
    </source>
</reference>
<sequence>MDSFHSLALDICRPVRLTRTYAAWLLTGGEQRRITLAALTLDQAVAEMTPSPVRASEAKGGWASFAILENNDTAGEGQARQTLHIFAVKARREHRRFGLNPVAVAAAVPYAVPIGSLDVEAFEPRRPFDAFLDCPVNGRQPSDSRLIEVRS</sequence>
<organism evidence="1 2">
    <name type="scientific">Sphingomonas kaistensis</name>
    <dbReference type="NCBI Taxonomy" id="298708"/>
    <lineage>
        <taxon>Bacteria</taxon>
        <taxon>Pseudomonadati</taxon>
        <taxon>Pseudomonadota</taxon>
        <taxon>Alphaproteobacteria</taxon>
        <taxon>Sphingomonadales</taxon>
        <taxon>Sphingomonadaceae</taxon>
        <taxon>Sphingomonas</taxon>
    </lineage>
</organism>
<name>A0A7X5Y836_9SPHN</name>
<proteinExistence type="predicted"/>
<comment type="caution">
    <text evidence="1">The sequence shown here is derived from an EMBL/GenBank/DDBJ whole genome shotgun (WGS) entry which is preliminary data.</text>
</comment>
<evidence type="ECO:0000313" key="1">
    <source>
        <dbReference type="EMBL" id="NJC06543.1"/>
    </source>
</evidence>
<gene>
    <name evidence="1" type="ORF">GGQ97_002336</name>
</gene>